<dbReference type="Gene3D" id="3.10.180.10">
    <property type="entry name" value="2,3-Dihydroxybiphenyl 1,2-Dioxygenase, domain 1"/>
    <property type="match status" value="1"/>
</dbReference>
<evidence type="ECO:0000259" key="1">
    <source>
        <dbReference type="PROSITE" id="PS51819"/>
    </source>
</evidence>
<dbReference type="PANTHER" id="PTHR36503">
    <property type="entry name" value="BLR2520 PROTEIN"/>
    <property type="match status" value="1"/>
</dbReference>
<name>A0A286DYY0_9ACTN</name>
<evidence type="ECO:0000313" key="2">
    <source>
        <dbReference type="EMBL" id="SOD63865.1"/>
    </source>
</evidence>
<dbReference type="InterPro" id="IPR037523">
    <property type="entry name" value="VOC_core"/>
</dbReference>
<dbReference type="Proteomes" id="UP000219072">
    <property type="component" value="Unassembled WGS sequence"/>
</dbReference>
<dbReference type="PANTHER" id="PTHR36503:SF2">
    <property type="entry name" value="BLR2408 PROTEIN"/>
    <property type="match status" value="1"/>
</dbReference>
<proteinExistence type="predicted"/>
<keyword evidence="3" id="KW-1185">Reference proteome</keyword>
<feature type="domain" description="VOC" evidence="1">
    <location>
        <begin position="1"/>
        <end position="124"/>
    </location>
</feature>
<dbReference type="SUPFAM" id="SSF54593">
    <property type="entry name" value="Glyoxalase/Bleomycin resistance protein/Dihydroxybiphenyl dioxygenase"/>
    <property type="match status" value="1"/>
</dbReference>
<dbReference type="RefSeq" id="WP_097232325.1">
    <property type="nucleotide sequence ID" value="NZ_OCNE01000013.1"/>
</dbReference>
<dbReference type="Pfam" id="PF22677">
    <property type="entry name" value="Ble-like_N"/>
    <property type="match status" value="1"/>
</dbReference>
<sequence length="131" mass="14483">MIFVNLSVKDLDRSKKFFSELGYSFKPQFSDENSACLVISDTIYAMLLTEESFAALTKKQIADTSTHQETLIGLSADSRQAVDELVDRALAAGGTPAGETVDTETMYDRSFRDLDGHHWEITWIDPAAAQG</sequence>
<evidence type="ECO:0000313" key="3">
    <source>
        <dbReference type="Proteomes" id="UP000219072"/>
    </source>
</evidence>
<protein>
    <recommendedName>
        <fullName evidence="1">VOC domain-containing protein</fullName>
    </recommendedName>
</protein>
<dbReference type="OrthoDB" id="4265398at2"/>
<dbReference type="EMBL" id="OCNE01000013">
    <property type="protein sequence ID" value="SOD63865.1"/>
    <property type="molecule type" value="Genomic_DNA"/>
</dbReference>
<dbReference type="PROSITE" id="PS51819">
    <property type="entry name" value="VOC"/>
    <property type="match status" value="1"/>
</dbReference>
<accession>A0A286DYY0</accession>
<organism evidence="2 3">
    <name type="scientific">Streptomyces zhaozhouensis</name>
    <dbReference type="NCBI Taxonomy" id="1300267"/>
    <lineage>
        <taxon>Bacteria</taxon>
        <taxon>Bacillati</taxon>
        <taxon>Actinomycetota</taxon>
        <taxon>Actinomycetes</taxon>
        <taxon>Kitasatosporales</taxon>
        <taxon>Streptomycetaceae</taxon>
        <taxon>Streptomyces</taxon>
    </lineage>
</organism>
<gene>
    <name evidence="2" type="ORF">SAMN06297387_11324</name>
</gene>
<reference evidence="2 3" key="1">
    <citation type="submission" date="2017-09" db="EMBL/GenBank/DDBJ databases">
        <authorList>
            <person name="Ehlers B."/>
            <person name="Leendertz F.H."/>
        </authorList>
    </citation>
    <scope>NUCLEOTIDE SEQUENCE [LARGE SCALE GENOMIC DNA]</scope>
    <source>
        <strain evidence="2 3">CGMCC 4.7095</strain>
    </source>
</reference>
<dbReference type="InterPro" id="IPR029068">
    <property type="entry name" value="Glyas_Bleomycin-R_OHBP_Dase"/>
</dbReference>
<dbReference type="InterPro" id="IPR053863">
    <property type="entry name" value="Glyoxy/Ble-like_N"/>
</dbReference>
<dbReference type="AlphaFoldDB" id="A0A286DYY0"/>